<protein>
    <submittedName>
        <fullName evidence="1">Uncharacterized protein</fullName>
    </submittedName>
</protein>
<dbReference type="EMBL" id="CABIJS010000044">
    <property type="protein sequence ID" value="VUZ40782.1"/>
    <property type="molecule type" value="Genomic_DNA"/>
</dbReference>
<dbReference type="Proteomes" id="UP000321570">
    <property type="component" value="Unassembled WGS sequence"/>
</dbReference>
<reference evidence="1 2" key="1">
    <citation type="submission" date="2019-07" db="EMBL/GenBank/DDBJ databases">
        <authorList>
            <person name="Jastrzebski P J."/>
            <person name="Paukszto L."/>
            <person name="Jastrzebski P J."/>
        </authorList>
    </citation>
    <scope>NUCLEOTIDE SEQUENCE [LARGE SCALE GENOMIC DNA]</scope>
    <source>
        <strain evidence="1 2">WMS-il1</strain>
    </source>
</reference>
<name>A0A564Y0I3_HYMDI</name>
<organism evidence="1 2">
    <name type="scientific">Hymenolepis diminuta</name>
    <name type="common">Rat tapeworm</name>
    <dbReference type="NCBI Taxonomy" id="6216"/>
    <lineage>
        <taxon>Eukaryota</taxon>
        <taxon>Metazoa</taxon>
        <taxon>Spiralia</taxon>
        <taxon>Lophotrochozoa</taxon>
        <taxon>Platyhelminthes</taxon>
        <taxon>Cestoda</taxon>
        <taxon>Eucestoda</taxon>
        <taxon>Cyclophyllidea</taxon>
        <taxon>Hymenolepididae</taxon>
        <taxon>Hymenolepis</taxon>
    </lineage>
</organism>
<keyword evidence="2" id="KW-1185">Reference proteome</keyword>
<evidence type="ECO:0000313" key="1">
    <source>
        <dbReference type="EMBL" id="VUZ40782.1"/>
    </source>
</evidence>
<sequence length="59" mass="6861">MQNSFSEPVQKSCKSVLTRLTAKGNLHLDPRFKISTTQSPRSELCTSFYFRRFTLLSLY</sequence>
<evidence type="ECO:0000313" key="2">
    <source>
        <dbReference type="Proteomes" id="UP000321570"/>
    </source>
</evidence>
<dbReference type="AlphaFoldDB" id="A0A564Y0I3"/>
<accession>A0A564Y0I3</accession>
<proteinExistence type="predicted"/>
<gene>
    <name evidence="1" type="ORF">WMSIL1_LOCUS1972</name>
</gene>